<evidence type="ECO:0000313" key="8">
    <source>
        <dbReference type="EMBL" id="BBZ06405.1"/>
    </source>
</evidence>
<comment type="subcellular location">
    <subcellularLocation>
        <location evidence="1">Membrane</location>
        <topology evidence="1">Multi-pass membrane protein</topology>
    </subcellularLocation>
</comment>
<reference evidence="8" key="3">
    <citation type="submission" date="2020-02" db="EMBL/GenBank/DDBJ databases">
        <authorList>
            <person name="Matsumoto Y."/>
            <person name="Motooka D."/>
            <person name="Nakamura S."/>
        </authorList>
    </citation>
    <scope>NUCLEOTIDE SEQUENCE</scope>
    <source>
        <strain evidence="8">JCM 12405</strain>
    </source>
</reference>
<keyword evidence="2 6" id="KW-0812">Transmembrane</keyword>
<dbReference type="GO" id="GO:0016020">
    <property type="term" value="C:membrane"/>
    <property type="evidence" value="ECO:0007669"/>
    <property type="project" value="UniProtKB-SubCell"/>
</dbReference>
<feature type="compositionally biased region" description="Basic residues" evidence="5">
    <location>
        <begin position="427"/>
        <end position="438"/>
    </location>
</feature>
<evidence type="ECO:0000256" key="6">
    <source>
        <dbReference type="SAM" id="Phobius"/>
    </source>
</evidence>
<feature type="transmembrane region" description="Helical" evidence="6">
    <location>
        <begin position="121"/>
        <end position="145"/>
    </location>
</feature>
<feature type="transmembrane region" description="Helical" evidence="6">
    <location>
        <begin position="9"/>
        <end position="28"/>
    </location>
</feature>
<dbReference type="Proteomes" id="UP000467201">
    <property type="component" value="Chromosome"/>
</dbReference>
<feature type="transmembrane region" description="Helical" evidence="6">
    <location>
        <begin position="330"/>
        <end position="352"/>
    </location>
</feature>
<keyword evidence="3 6" id="KW-1133">Transmembrane helix</keyword>
<evidence type="ECO:0000256" key="5">
    <source>
        <dbReference type="SAM" id="MobiDB-lite"/>
    </source>
</evidence>
<evidence type="ECO:0000256" key="2">
    <source>
        <dbReference type="ARBA" id="ARBA00022692"/>
    </source>
</evidence>
<dbReference type="Proteomes" id="UP000193564">
    <property type="component" value="Unassembled WGS sequence"/>
</dbReference>
<evidence type="ECO:0000313" key="10">
    <source>
        <dbReference type="Proteomes" id="UP000193564"/>
    </source>
</evidence>
<feature type="domain" description="O-antigen ligase-related" evidence="7">
    <location>
        <begin position="194"/>
        <end position="338"/>
    </location>
</feature>
<sequence>MNGRSFRLVFYYVYVACIIGANASILIPRTAMGHVESNRLFSVSWVALHILSLLVLLSLLRRQDSRNLMFVVLVGTFILVSAIWSVAPTYTLLYGSMMVGNVLVAHLMASELSLEEIVSFLARVLFVTSLLGVIAYFLKFGPVYYFDVHQRPNIFGGQPFRGFTAHKILAGLYASLGVVAILATMRGVARVACMSVLALCVALTSSVIGIVLFLLATPVYVAVRYAFARRVGKTGMLVGGGAAAFIVLSAAVMYWQQLLGVLARDSTLTGRTTLWNIGIDAWLERPLLGWGFNAYLESSFSGSATRLFNPYGEWDIPHFHQSFIQTAVDLGAVGAAVLVGLLMYTLIASYRYGVTVNTSVGAFSFAVTILMIIAAMAMFIFFNYNHFGTFLLMLLFFSLRRVNRLRREGDVSGAPSYVLKPHGSSRTARRKRRIGSAA</sequence>
<dbReference type="OrthoDB" id="1118146at2"/>
<gene>
    <name evidence="9" type="ORF">AWC01_00865</name>
    <name evidence="8" type="ORF">MDOR_05740</name>
</gene>
<feature type="transmembrane region" description="Helical" evidence="6">
    <location>
        <begin position="364"/>
        <end position="397"/>
    </location>
</feature>
<keyword evidence="4 6" id="KW-0472">Membrane</keyword>
<evidence type="ECO:0000313" key="9">
    <source>
        <dbReference type="EMBL" id="ORV46354.1"/>
    </source>
</evidence>
<feature type="transmembrane region" description="Helical" evidence="6">
    <location>
        <begin position="40"/>
        <end position="60"/>
    </location>
</feature>
<accession>A0A1X1TP52</accession>
<dbReference type="EMBL" id="AP022605">
    <property type="protein sequence ID" value="BBZ06405.1"/>
    <property type="molecule type" value="Genomic_DNA"/>
</dbReference>
<feature type="transmembrane region" description="Helical" evidence="6">
    <location>
        <begin position="196"/>
        <end position="223"/>
    </location>
</feature>
<dbReference type="Pfam" id="PF04932">
    <property type="entry name" value="Wzy_C"/>
    <property type="match status" value="1"/>
</dbReference>
<dbReference type="PANTHER" id="PTHR37422:SF17">
    <property type="entry name" value="O-ANTIGEN LIGASE"/>
    <property type="match status" value="1"/>
</dbReference>
<feature type="transmembrane region" description="Helical" evidence="6">
    <location>
        <begin position="165"/>
        <end position="184"/>
    </location>
</feature>
<keyword evidence="10" id="KW-1185">Reference proteome</keyword>
<evidence type="ECO:0000259" key="7">
    <source>
        <dbReference type="Pfam" id="PF04932"/>
    </source>
</evidence>
<evidence type="ECO:0000256" key="4">
    <source>
        <dbReference type="ARBA" id="ARBA00023136"/>
    </source>
</evidence>
<dbReference type="STRING" id="126673.AWC01_00865"/>
<dbReference type="KEGG" id="mdr:MDOR_05740"/>
<organism evidence="9 10">
    <name type="scientific">Mycolicibacterium doricum</name>
    <dbReference type="NCBI Taxonomy" id="126673"/>
    <lineage>
        <taxon>Bacteria</taxon>
        <taxon>Bacillati</taxon>
        <taxon>Actinomycetota</taxon>
        <taxon>Actinomycetes</taxon>
        <taxon>Mycobacteriales</taxon>
        <taxon>Mycobacteriaceae</taxon>
        <taxon>Mycolicibacterium</taxon>
    </lineage>
</organism>
<dbReference type="PANTHER" id="PTHR37422">
    <property type="entry name" value="TEICHURONIC ACID BIOSYNTHESIS PROTEIN TUAE"/>
    <property type="match status" value="1"/>
</dbReference>
<dbReference type="RefSeq" id="WP_085186970.1">
    <property type="nucleotide sequence ID" value="NZ_AP022605.1"/>
</dbReference>
<dbReference type="EMBL" id="LQOS01000002">
    <property type="protein sequence ID" value="ORV46354.1"/>
    <property type="molecule type" value="Genomic_DNA"/>
</dbReference>
<evidence type="ECO:0000256" key="1">
    <source>
        <dbReference type="ARBA" id="ARBA00004141"/>
    </source>
</evidence>
<reference evidence="9 10" key="1">
    <citation type="submission" date="2016-01" db="EMBL/GenBank/DDBJ databases">
        <title>The new phylogeny of the genus Mycobacterium.</title>
        <authorList>
            <person name="Tarcisio F."/>
            <person name="Conor M."/>
            <person name="Antonella G."/>
            <person name="Elisabetta G."/>
            <person name="Giulia F.S."/>
            <person name="Sara T."/>
            <person name="Anna F."/>
            <person name="Clotilde B."/>
            <person name="Roberto B."/>
            <person name="Veronica D.S."/>
            <person name="Fabio R."/>
            <person name="Monica P."/>
            <person name="Olivier J."/>
            <person name="Enrico T."/>
            <person name="Nicola S."/>
        </authorList>
    </citation>
    <scope>NUCLEOTIDE SEQUENCE [LARGE SCALE GENOMIC DNA]</scope>
    <source>
        <strain evidence="9 10">DSM 44339</strain>
    </source>
</reference>
<dbReference type="InterPro" id="IPR051533">
    <property type="entry name" value="WaaL-like"/>
</dbReference>
<dbReference type="InterPro" id="IPR007016">
    <property type="entry name" value="O-antigen_ligase-rel_domated"/>
</dbReference>
<protein>
    <recommendedName>
        <fullName evidence="7">O-antigen ligase-related domain-containing protein</fullName>
    </recommendedName>
</protein>
<evidence type="ECO:0000313" key="11">
    <source>
        <dbReference type="Proteomes" id="UP000467201"/>
    </source>
</evidence>
<dbReference type="AlphaFoldDB" id="A0A1X1TP52"/>
<feature type="transmembrane region" description="Helical" evidence="6">
    <location>
        <begin position="67"/>
        <end position="86"/>
    </location>
</feature>
<feature type="region of interest" description="Disordered" evidence="5">
    <location>
        <begin position="416"/>
        <end position="438"/>
    </location>
</feature>
<evidence type="ECO:0000256" key="3">
    <source>
        <dbReference type="ARBA" id="ARBA00022989"/>
    </source>
</evidence>
<feature type="transmembrane region" description="Helical" evidence="6">
    <location>
        <begin position="235"/>
        <end position="255"/>
    </location>
</feature>
<reference evidence="8 11" key="2">
    <citation type="journal article" date="2019" name="Emerg. Microbes Infect.">
        <title>Comprehensive subspecies identification of 175 nontuberculous mycobacteria species based on 7547 genomic profiles.</title>
        <authorList>
            <person name="Matsumoto Y."/>
            <person name="Kinjo T."/>
            <person name="Motooka D."/>
            <person name="Nabeya D."/>
            <person name="Jung N."/>
            <person name="Uechi K."/>
            <person name="Horii T."/>
            <person name="Iida T."/>
            <person name="Fujita J."/>
            <person name="Nakamura S."/>
        </authorList>
    </citation>
    <scope>NUCLEOTIDE SEQUENCE [LARGE SCALE GENOMIC DNA]</scope>
    <source>
        <strain evidence="8 11">JCM 12405</strain>
    </source>
</reference>
<name>A0A1X1TP52_9MYCO</name>
<proteinExistence type="predicted"/>